<dbReference type="GO" id="GO:0005975">
    <property type="term" value="P:carbohydrate metabolic process"/>
    <property type="evidence" value="ECO:0007669"/>
    <property type="project" value="InterPro"/>
</dbReference>
<dbReference type="InterPro" id="IPR001362">
    <property type="entry name" value="Glyco_hydro_32"/>
</dbReference>
<accession>A0AAU9DU32</accession>
<dbReference type="InterPro" id="IPR013148">
    <property type="entry name" value="Glyco_hydro_32_N"/>
</dbReference>
<gene>
    <name evidence="6" type="ORF">XA3_14140</name>
</gene>
<evidence type="ECO:0000313" key="7">
    <source>
        <dbReference type="Proteomes" id="UP001321861"/>
    </source>
</evidence>
<keyword evidence="3" id="KW-0378">Hydrolase</keyword>
<dbReference type="KEGG" id="xap:XA3_14140"/>
<dbReference type="InterPro" id="IPR023296">
    <property type="entry name" value="Glyco_hydro_beta-prop_sf"/>
</dbReference>
<dbReference type="Proteomes" id="UP001321861">
    <property type="component" value="Chromosome"/>
</dbReference>
<sequence length="440" mass="51400">MPFFNQKDGLFYLYYQKDTRNPVPFGDPFGWQLVTTKDFINYTNYGEVLPKGSDDDQDQFVYAGSVFLNANHDLVAYYTGYNRNFVNKEKPSQVLMQAVSSDGIKWNKLGIVNSLLPQKGYDGDDWRDPNVIWDEKNQEYLLILGTRLKGNKKLKTGRIVYFTSHDCQNWNFQGDFFAPDMYTMMEMPQLVRIGAWWYLIYSEYDYKKTTHYCYSRELNGNWIIPRDDTFNGRAYYAARCCGDDKRKYLFGWVPSKEAGKDINNYLWGGTFLPLEIYPAPDGVLQTKLVDSILETVESKITVSDLKINSLSKRQEIIVQKKLKNNYLFSMDFLFEKDYGQLGVIFFENEATFEGYEFNISMSDQAISIERTPNLRWFQMQNIGLTRQKKLKTDRWYHLNLLVDDTIAVLDIEGTVLSCRIEKNISHLLSISVYNSVCKVK</sequence>
<comment type="similarity">
    <text evidence="1">Belongs to the glycosyl hydrolase 32 family.</text>
</comment>
<dbReference type="Pfam" id="PF00251">
    <property type="entry name" value="Glyco_hydro_32N"/>
    <property type="match status" value="1"/>
</dbReference>
<proteinExistence type="inferred from homology"/>
<dbReference type="GO" id="GO:0004564">
    <property type="term" value="F:beta-fructofuranosidase activity"/>
    <property type="evidence" value="ECO:0007669"/>
    <property type="project" value="UniProtKB-EC"/>
</dbReference>
<dbReference type="CDD" id="cd08995">
    <property type="entry name" value="GH32_EcAec43-like"/>
    <property type="match status" value="1"/>
</dbReference>
<evidence type="ECO:0000259" key="5">
    <source>
        <dbReference type="Pfam" id="PF00251"/>
    </source>
</evidence>
<protein>
    <recommendedName>
        <fullName evidence="2">beta-fructofuranosidase</fullName>
        <ecNumber evidence="2">3.2.1.26</ecNumber>
    </recommendedName>
</protein>
<evidence type="ECO:0000256" key="2">
    <source>
        <dbReference type="ARBA" id="ARBA00012758"/>
    </source>
</evidence>
<feature type="domain" description="Glycosyl hydrolase family 32 N-terminal" evidence="5">
    <location>
        <begin position="7"/>
        <end position="269"/>
    </location>
</feature>
<keyword evidence="7" id="KW-1185">Reference proteome</keyword>
<dbReference type="AlphaFoldDB" id="A0AAU9DU32"/>
<evidence type="ECO:0000256" key="4">
    <source>
        <dbReference type="ARBA" id="ARBA00023295"/>
    </source>
</evidence>
<dbReference type="InterPro" id="IPR051214">
    <property type="entry name" value="GH32_Enzymes"/>
</dbReference>
<dbReference type="Gene3D" id="2.115.10.20">
    <property type="entry name" value="Glycosyl hydrolase domain, family 43"/>
    <property type="match status" value="1"/>
</dbReference>
<evidence type="ECO:0000313" key="6">
    <source>
        <dbReference type="EMBL" id="BDR58973.1"/>
    </source>
</evidence>
<name>A0AAU9DU32_9LACO</name>
<keyword evidence="4" id="KW-0326">Glycosidase</keyword>
<dbReference type="EMBL" id="AP026802">
    <property type="protein sequence ID" value="BDR58973.1"/>
    <property type="molecule type" value="Genomic_DNA"/>
</dbReference>
<organism evidence="6 7">
    <name type="scientific">Xylocopilactobacillus apicola</name>
    <dbReference type="NCBI Taxonomy" id="2932184"/>
    <lineage>
        <taxon>Bacteria</taxon>
        <taxon>Bacillati</taxon>
        <taxon>Bacillota</taxon>
        <taxon>Bacilli</taxon>
        <taxon>Lactobacillales</taxon>
        <taxon>Lactobacillaceae</taxon>
        <taxon>Xylocopilactobacillus</taxon>
    </lineage>
</organism>
<evidence type="ECO:0000256" key="3">
    <source>
        <dbReference type="ARBA" id="ARBA00022801"/>
    </source>
</evidence>
<dbReference type="EC" id="3.2.1.26" evidence="2"/>
<dbReference type="PANTHER" id="PTHR43101">
    <property type="entry name" value="BETA-FRUCTOSIDASE"/>
    <property type="match status" value="1"/>
</dbReference>
<reference evidence="6 7" key="1">
    <citation type="journal article" date="2023" name="Microbiol. Spectr.">
        <title>Symbiosis of Carpenter Bees with Uncharacterized Lactic Acid Bacteria Showing NAD Auxotrophy.</title>
        <authorList>
            <person name="Kawasaki S."/>
            <person name="Ozawa K."/>
            <person name="Mori T."/>
            <person name="Yamamoto A."/>
            <person name="Ito M."/>
            <person name="Ohkuma M."/>
            <person name="Sakamoto M."/>
            <person name="Matsutani M."/>
        </authorList>
    </citation>
    <scope>NUCLEOTIDE SEQUENCE [LARGE SCALE GENOMIC DNA]</scope>
    <source>
        <strain evidence="6 7">XA3</strain>
    </source>
</reference>
<dbReference type="PANTHER" id="PTHR43101:SF1">
    <property type="entry name" value="BETA-FRUCTOSIDASE"/>
    <property type="match status" value="1"/>
</dbReference>
<dbReference type="SUPFAM" id="SSF75005">
    <property type="entry name" value="Arabinanase/levansucrase/invertase"/>
    <property type="match status" value="1"/>
</dbReference>
<evidence type="ECO:0000256" key="1">
    <source>
        <dbReference type="ARBA" id="ARBA00009902"/>
    </source>
</evidence>
<dbReference type="RefSeq" id="WP_317634792.1">
    <property type="nucleotide sequence ID" value="NZ_AP026802.1"/>
</dbReference>
<dbReference type="SMART" id="SM00640">
    <property type="entry name" value="Glyco_32"/>
    <property type="match status" value="1"/>
</dbReference>
<dbReference type="Gene3D" id="2.60.120.560">
    <property type="entry name" value="Exo-inulinase, domain 1"/>
    <property type="match status" value="1"/>
</dbReference>